<dbReference type="InterPro" id="IPR001387">
    <property type="entry name" value="Cro/C1-type_HTH"/>
</dbReference>
<dbReference type="Pfam" id="PF17765">
    <property type="entry name" value="MLTR_LBD"/>
    <property type="match status" value="1"/>
</dbReference>
<dbReference type="SUPFAM" id="SSF47413">
    <property type="entry name" value="lambda repressor-like DNA-binding domains"/>
    <property type="match status" value="1"/>
</dbReference>
<dbReference type="InterPro" id="IPR010982">
    <property type="entry name" value="Lambda_DNA-bd_dom_sf"/>
</dbReference>
<accession>A0ABZ1Z4L4</accession>
<protein>
    <submittedName>
        <fullName evidence="2">Helix-turn-helix transcriptional regulator</fullName>
    </submittedName>
</protein>
<dbReference type="RefSeq" id="WP_327095170.1">
    <property type="nucleotide sequence ID" value="NZ_CP109149.1"/>
</dbReference>
<evidence type="ECO:0000313" key="3">
    <source>
        <dbReference type="Proteomes" id="UP001432062"/>
    </source>
</evidence>
<dbReference type="InterPro" id="IPR041413">
    <property type="entry name" value="MLTR_LBD"/>
</dbReference>
<dbReference type="PANTHER" id="PTHR35010:SF2">
    <property type="entry name" value="BLL4672 PROTEIN"/>
    <property type="match status" value="1"/>
</dbReference>
<gene>
    <name evidence="2" type="ORF">OG563_21200</name>
</gene>
<dbReference type="Pfam" id="PF13560">
    <property type="entry name" value="HTH_31"/>
    <property type="match status" value="1"/>
</dbReference>
<reference evidence="2" key="1">
    <citation type="submission" date="2022-10" db="EMBL/GenBank/DDBJ databases">
        <title>The complete genomes of actinobacterial strains from the NBC collection.</title>
        <authorList>
            <person name="Joergensen T.S."/>
            <person name="Alvarez Arevalo M."/>
            <person name="Sterndorff E.B."/>
            <person name="Faurdal D."/>
            <person name="Vuksanovic O."/>
            <person name="Mourched A.-S."/>
            <person name="Charusanti P."/>
            <person name="Shaw S."/>
            <person name="Blin K."/>
            <person name="Weber T."/>
        </authorList>
    </citation>
    <scope>NUCLEOTIDE SEQUENCE</scope>
    <source>
        <strain evidence="2">NBC_01482</strain>
    </source>
</reference>
<keyword evidence="3" id="KW-1185">Reference proteome</keyword>
<feature type="domain" description="HTH cro/C1-type" evidence="1">
    <location>
        <begin position="27"/>
        <end position="74"/>
    </location>
</feature>
<dbReference type="Gene3D" id="3.30.450.180">
    <property type="match status" value="1"/>
</dbReference>
<organism evidence="2 3">
    <name type="scientific">Nocardia vinacea</name>
    <dbReference type="NCBI Taxonomy" id="96468"/>
    <lineage>
        <taxon>Bacteria</taxon>
        <taxon>Bacillati</taxon>
        <taxon>Actinomycetota</taxon>
        <taxon>Actinomycetes</taxon>
        <taxon>Mycobacteriales</taxon>
        <taxon>Nocardiaceae</taxon>
        <taxon>Nocardia</taxon>
    </lineage>
</organism>
<name>A0ABZ1Z4L4_9NOCA</name>
<dbReference type="EMBL" id="CP109441">
    <property type="protein sequence ID" value="WUV50489.1"/>
    <property type="molecule type" value="Genomic_DNA"/>
</dbReference>
<evidence type="ECO:0000259" key="1">
    <source>
        <dbReference type="PROSITE" id="PS50943"/>
    </source>
</evidence>
<dbReference type="Proteomes" id="UP001432062">
    <property type="component" value="Chromosome"/>
</dbReference>
<dbReference type="CDD" id="cd00093">
    <property type="entry name" value="HTH_XRE"/>
    <property type="match status" value="1"/>
</dbReference>
<evidence type="ECO:0000313" key="2">
    <source>
        <dbReference type="EMBL" id="WUV50489.1"/>
    </source>
</evidence>
<dbReference type="PROSITE" id="PS50943">
    <property type="entry name" value="HTH_CROC1"/>
    <property type="match status" value="1"/>
</dbReference>
<dbReference type="Gene3D" id="1.10.260.40">
    <property type="entry name" value="lambda repressor-like DNA-binding domains"/>
    <property type="match status" value="1"/>
</dbReference>
<sequence>MDELQVPTLAEFVRMRRQRPTAAHPGGLSRQQLAEAIHSSVGYLAKIEQGGAFNPSPSILDALADVFALDPDERIHLYHLAQQRFSGGPRRPGPVRPPVRKTLDALTPHLAAALDDGWRVIDCNDAFDEAFPGLRPNGHALRWMFTDPRARLVIEEWEREADLMIGRLRAYAGRAGGRADVQLLLRELGAQPDFHRLWNSGRVYIGRRDPTIRLRNRKTGKPFEIHVQRFRTTLPEPTRQLFVGLLEDDEVG</sequence>
<proteinExistence type="predicted"/>
<dbReference type="SMART" id="SM00530">
    <property type="entry name" value="HTH_XRE"/>
    <property type="match status" value="1"/>
</dbReference>
<dbReference type="PANTHER" id="PTHR35010">
    <property type="entry name" value="BLL4672 PROTEIN-RELATED"/>
    <property type="match status" value="1"/>
</dbReference>